<feature type="signal peptide" evidence="13">
    <location>
        <begin position="1"/>
        <end position="44"/>
    </location>
</feature>
<keyword evidence="13" id="KW-0732">Signal</keyword>
<evidence type="ECO:0000259" key="14">
    <source>
        <dbReference type="Pfam" id="PF00593"/>
    </source>
</evidence>
<dbReference type="PANTHER" id="PTHR32552">
    <property type="entry name" value="FERRICHROME IRON RECEPTOR-RELATED"/>
    <property type="match status" value="1"/>
</dbReference>
<proteinExistence type="inferred from homology"/>
<organism evidence="16 17">
    <name type="scientific">Paraglaciecola algarum</name>
    <dbReference type="NCBI Taxonomy" id="3050085"/>
    <lineage>
        <taxon>Bacteria</taxon>
        <taxon>Pseudomonadati</taxon>
        <taxon>Pseudomonadota</taxon>
        <taxon>Gammaproteobacteria</taxon>
        <taxon>Alteromonadales</taxon>
        <taxon>Alteromonadaceae</taxon>
        <taxon>Paraglaciecola</taxon>
    </lineage>
</organism>
<dbReference type="InterPro" id="IPR036942">
    <property type="entry name" value="Beta-barrel_TonB_sf"/>
</dbReference>
<dbReference type="Gene3D" id="2.40.170.20">
    <property type="entry name" value="TonB-dependent receptor, beta-barrel domain"/>
    <property type="match status" value="1"/>
</dbReference>
<evidence type="ECO:0000256" key="4">
    <source>
        <dbReference type="ARBA" id="ARBA00022496"/>
    </source>
</evidence>
<keyword evidence="2 11" id="KW-0813">Transport</keyword>
<feature type="domain" description="TonB-dependent receptor plug" evidence="15">
    <location>
        <begin position="71"/>
        <end position="179"/>
    </location>
</feature>
<dbReference type="InterPro" id="IPR000531">
    <property type="entry name" value="Beta-barrel_TonB"/>
</dbReference>
<sequence>MKKLNNNHKHEVTTMGIPISAKKRRISFAVTAALFSLGSTSLFAQEAEKSTDDEKKIEVIQITAERRVTNLQETPIAVSVMTQEALSKNNIKDVTDLTGFVPSLVVSGQEDQSDIKIYIRGVGTNNPTETGDQGVGVYVDGVFAARAQGALALMFDLEAVQVLRGPQGTLFGRNNTGGAVLLESRKPGKDFEGDMQVTFGKYNRQQISGAVTLPVTDDLSFRFAAYMESDDGWVDSIDNDPRGTEHGFSGTEIGRSATTQTKLNNTDVQAARITGVWDLMDDLKWTMSYESFSDQGNHGILLNPVEVEQGRYQAFIDSPIFLDLTTDVVRSTLSYDISENINAEYIFGGAKLFRTQVVDQDGGITSRFQEGRTEYQHSDSISHELKIQNTNGGPFSWTAGVYYFEEETAIRFDFDGVGPWLNGEGNTFIQPARGLESQAVYAQATYDLSKELSFTAGVRYTDDLKYDRGGRNAQDCPKGFIRPDLGGSELSIFEDFLNNTTGAEGPDGYDDYKGIERVRGQCAATLRNDVEDESDKLTYLGRLSYQLDDHMFYGSVGTGYRSGVIQDGGQVTEPENSTSYEIGSKSDFDNVRLNLAAFFIDYEDLIRSGFDEDIQQIVNSNVAAAEITGLEAEIIWMVGDGGRFDFSGSYLDAVYTDYITDGGGSGTNNLALVDENGEPTGFYDLSGNYLPQSPKYQISASFSWEFNTKHGDFVPRISARFVDDVFFRDENENRTFVNNLINDVQQTGEVWGNPAGQEAHSKVDLGMTYYPSNGDWTVDFFINNLTDEMTRSSTTVDNGTAAGLPGRYAAPRSYGVRFNTFF</sequence>
<dbReference type="InterPro" id="IPR039426">
    <property type="entry name" value="TonB-dep_rcpt-like"/>
</dbReference>
<comment type="caution">
    <text evidence="16">The sequence shown here is derived from an EMBL/GenBank/DDBJ whole genome shotgun (WGS) entry which is preliminary data.</text>
</comment>
<accession>A0ABS9D8C2</accession>
<evidence type="ECO:0000256" key="5">
    <source>
        <dbReference type="ARBA" id="ARBA00022692"/>
    </source>
</evidence>
<keyword evidence="5 11" id="KW-0812">Transmembrane</keyword>
<keyword evidence="6" id="KW-0408">Iron</keyword>
<reference evidence="16 17" key="1">
    <citation type="submission" date="2022-01" db="EMBL/GenBank/DDBJ databases">
        <title>Paraglaciecola sp. G1-23.</title>
        <authorList>
            <person name="Jin M.S."/>
            <person name="Han D.M."/>
            <person name="Kim H.M."/>
            <person name="Jeon C.O."/>
        </authorList>
    </citation>
    <scope>NUCLEOTIDE SEQUENCE [LARGE SCALE GENOMIC DNA]</scope>
    <source>
        <strain evidence="16 17">G1-23</strain>
    </source>
</reference>
<name>A0ABS9D8C2_9ALTE</name>
<keyword evidence="7" id="KW-0406">Ion transport</keyword>
<evidence type="ECO:0000256" key="10">
    <source>
        <dbReference type="ARBA" id="ARBA00023237"/>
    </source>
</evidence>
<evidence type="ECO:0000259" key="15">
    <source>
        <dbReference type="Pfam" id="PF07715"/>
    </source>
</evidence>
<keyword evidence="3 11" id="KW-1134">Transmembrane beta strand</keyword>
<protein>
    <submittedName>
        <fullName evidence="16">TonB-dependent receptor</fullName>
    </submittedName>
</protein>
<dbReference type="SUPFAM" id="SSF56935">
    <property type="entry name" value="Porins"/>
    <property type="match status" value="1"/>
</dbReference>
<dbReference type="Pfam" id="PF00593">
    <property type="entry name" value="TonB_dep_Rec_b-barrel"/>
    <property type="match status" value="1"/>
</dbReference>
<evidence type="ECO:0000256" key="1">
    <source>
        <dbReference type="ARBA" id="ARBA00004571"/>
    </source>
</evidence>
<evidence type="ECO:0000256" key="3">
    <source>
        <dbReference type="ARBA" id="ARBA00022452"/>
    </source>
</evidence>
<keyword evidence="17" id="KW-1185">Reference proteome</keyword>
<comment type="subcellular location">
    <subcellularLocation>
        <location evidence="1 11">Cell outer membrane</location>
        <topology evidence="1 11">Multi-pass membrane protein</topology>
    </subcellularLocation>
</comment>
<keyword evidence="16" id="KW-0675">Receptor</keyword>
<evidence type="ECO:0000256" key="11">
    <source>
        <dbReference type="PROSITE-ProRule" id="PRU01360"/>
    </source>
</evidence>
<dbReference type="EMBL" id="JAKGAS010000007">
    <property type="protein sequence ID" value="MCF2949169.1"/>
    <property type="molecule type" value="Genomic_DNA"/>
</dbReference>
<evidence type="ECO:0000256" key="6">
    <source>
        <dbReference type="ARBA" id="ARBA00023004"/>
    </source>
</evidence>
<keyword evidence="9 11" id="KW-0472">Membrane</keyword>
<evidence type="ECO:0000256" key="9">
    <source>
        <dbReference type="ARBA" id="ARBA00023136"/>
    </source>
</evidence>
<evidence type="ECO:0000313" key="16">
    <source>
        <dbReference type="EMBL" id="MCF2949169.1"/>
    </source>
</evidence>
<gene>
    <name evidence="16" type="ORF">L0668_13695</name>
</gene>
<evidence type="ECO:0000256" key="7">
    <source>
        <dbReference type="ARBA" id="ARBA00023065"/>
    </source>
</evidence>
<dbReference type="InterPro" id="IPR012910">
    <property type="entry name" value="Plug_dom"/>
</dbReference>
<evidence type="ECO:0000256" key="13">
    <source>
        <dbReference type="SAM" id="SignalP"/>
    </source>
</evidence>
<keyword evidence="10 11" id="KW-0998">Cell outer membrane</keyword>
<dbReference type="Pfam" id="PF07715">
    <property type="entry name" value="Plug"/>
    <property type="match status" value="1"/>
</dbReference>
<dbReference type="PANTHER" id="PTHR32552:SF81">
    <property type="entry name" value="TONB-DEPENDENT OUTER MEMBRANE RECEPTOR"/>
    <property type="match status" value="1"/>
</dbReference>
<feature type="domain" description="TonB-dependent receptor-like beta-barrel" evidence="14">
    <location>
        <begin position="287"/>
        <end position="785"/>
    </location>
</feature>
<dbReference type="Proteomes" id="UP001521137">
    <property type="component" value="Unassembled WGS sequence"/>
</dbReference>
<keyword evidence="4" id="KW-0410">Iron transport</keyword>
<feature type="chain" id="PRO_5045679961" evidence="13">
    <location>
        <begin position="45"/>
        <end position="822"/>
    </location>
</feature>
<evidence type="ECO:0000313" key="17">
    <source>
        <dbReference type="Proteomes" id="UP001521137"/>
    </source>
</evidence>
<dbReference type="PROSITE" id="PS52016">
    <property type="entry name" value="TONB_DEPENDENT_REC_3"/>
    <property type="match status" value="1"/>
</dbReference>
<comment type="similarity">
    <text evidence="11 12">Belongs to the TonB-dependent receptor family.</text>
</comment>
<evidence type="ECO:0000256" key="12">
    <source>
        <dbReference type="RuleBase" id="RU003357"/>
    </source>
</evidence>
<dbReference type="RefSeq" id="WP_235313268.1">
    <property type="nucleotide sequence ID" value="NZ_JAKGAS010000007.1"/>
</dbReference>
<keyword evidence="8 12" id="KW-0798">TonB box</keyword>
<evidence type="ECO:0000256" key="8">
    <source>
        <dbReference type="ARBA" id="ARBA00023077"/>
    </source>
</evidence>
<evidence type="ECO:0000256" key="2">
    <source>
        <dbReference type="ARBA" id="ARBA00022448"/>
    </source>
</evidence>